<reference evidence="2 3" key="1">
    <citation type="submission" date="2020-05" db="EMBL/GenBank/DDBJ databases">
        <title>WGS assembly of Panicum virgatum.</title>
        <authorList>
            <person name="Lovell J.T."/>
            <person name="Jenkins J."/>
            <person name="Shu S."/>
            <person name="Juenger T.E."/>
            <person name="Schmutz J."/>
        </authorList>
    </citation>
    <scope>NUCLEOTIDE SEQUENCE [LARGE SCALE GENOMIC DNA]</scope>
    <source>
        <strain evidence="3">cv. AP13</strain>
    </source>
</reference>
<proteinExistence type="predicted"/>
<accession>A0A8T0MHM3</accession>
<gene>
    <name evidence="2" type="ORF">PVAP13_9NG227273</name>
</gene>
<dbReference type="EMBL" id="CM029054">
    <property type="protein sequence ID" value="KAG2536861.1"/>
    <property type="molecule type" value="Genomic_DNA"/>
</dbReference>
<feature type="compositionally biased region" description="Low complexity" evidence="1">
    <location>
        <begin position="102"/>
        <end position="118"/>
    </location>
</feature>
<organism evidence="2 3">
    <name type="scientific">Panicum virgatum</name>
    <name type="common">Blackwell switchgrass</name>
    <dbReference type="NCBI Taxonomy" id="38727"/>
    <lineage>
        <taxon>Eukaryota</taxon>
        <taxon>Viridiplantae</taxon>
        <taxon>Streptophyta</taxon>
        <taxon>Embryophyta</taxon>
        <taxon>Tracheophyta</taxon>
        <taxon>Spermatophyta</taxon>
        <taxon>Magnoliopsida</taxon>
        <taxon>Liliopsida</taxon>
        <taxon>Poales</taxon>
        <taxon>Poaceae</taxon>
        <taxon>PACMAD clade</taxon>
        <taxon>Panicoideae</taxon>
        <taxon>Panicodae</taxon>
        <taxon>Paniceae</taxon>
        <taxon>Panicinae</taxon>
        <taxon>Panicum</taxon>
        <taxon>Panicum sect. Hiantes</taxon>
    </lineage>
</organism>
<feature type="compositionally biased region" description="Basic and acidic residues" evidence="1">
    <location>
        <begin position="129"/>
        <end position="148"/>
    </location>
</feature>
<evidence type="ECO:0000313" key="2">
    <source>
        <dbReference type="EMBL" id="KAG2536861.1"/>
    </source>
</evidence>
<dbReference type="AlphaFoldDB" id="A0A8T0MHM3"/>
<keyword evidence="3" id="KW-1185">Reference proteome</keyword>
<name>A0A8T0MHM3_PANVG</name>
<feature type="region of interest" description="Disordered" evidence="1">
    <location>
        <begin position="1"/>
        <end position="156"/>
    </location>
</feature>
<feature type="compositionally biased region" description="Low complexity" evidence="1">
    <location>
        <begin position="55"/>
        <end position="68"/>
    </location>
</feature>
<dbReference type="Proteomes" id="UP000823388">
    <property type="component" value="Chromosome 9N"/>
</dbReference>
<sequence>MRTAGRPSSGIRAWEEAGRNCRRRAPPPSPAGCRASGGGGAELAAQDSGGGTRGRPGTAVAGVGAALWGGRGREPRGARASAMDPGSSSERRRHGPAPRGVPWPRARARSAAVAAGPALIRPQAGTGEGWRHSGREGERWEQEGERGHAGPTWQAT</sequence>
<protein>
    <submittedName>
        <fullName evidence="2">Uncharacterized protein</fullName>
    </submittedName>
</protein>
<comment type="caution">
    <text evidence="2">The sequence shown here is derived from an EMBL/GenBank/DDBJ whole genome shotgun (WGS) entry which is preliminary data.</text>
</comment>
<evidence type="ECO:0000313" key="3">
    <source>
        <dbReference type="Proteomes" id="UP000823388"/>
    </source>
</evidence>
<evidence type="ECO:0000256" key="1">
    <source>
        <dbReference type="SAM" id="MobiDB-lite"/>
    </source>
</evidence>